<dbReference type="EMBL" id="JAADYS010000034">
    <property type="protein sequence ID" value="KAF4472841.1"/>
    <property type="molecule type" value="Genomic_DNA"/>
</dbReference>
<reference evidence="2 3" key="1">
    <citation type="submission" date="2020-01" db="EMBL/GenBank/DDBJ databases">
        <title>Identification and distribution of gene clusters putatively required for synthesis of sphingolipid metabolism inhibitors in phylogenetically diverse species of the filamentous fungus Fusarium.</title>
        <authorList>
            <person name="Kim H.-S."/>
            <person name="Busman M."/>
            <person name="Brown D.W."/>
            <person name="Divon H."/>
            <person name="Uhlig S."/>
            <person name="Proctor R.H."/>
        </authorList>
    </citation>
    <scope>NUCLEOTIDE SEQUENCE [LARGE SCALE GENOMIC DNA]</scope>
    <source>
        <strain evidence="2 3">NRRL 20459</strain>
    </source>
</reference>
<feature type="compositionally biased region" description="Basic and acidic residues" evidence="1">
    <location>
        <begin position="138"/>
        <end position="148"/>
    </location>
</feature>
<evidence type="ECO:0000256" key="1">
    <source>
        <dbReference type="SAM" id="MobiDB-lite"/>
    </source>
</evidence>
<name>A0A8H4PH95_9HYPO</name>
<dbReference type="OrthoDB" id="5096014at2759"/>
<protein>
    <submittedName>
        <fullName evidence="2">Uncharacterized protein</fullName>
    </submittedName>
</protein>
<evidence type="ECO:0000313" key="2">
    <source>
        <dbReference type="EMBL" id="KAF4472841.1"/>
    </source>
</evidence>
<dbReference type="Proteomes" id="UP000554235">
    <property type="component" value="Unassembled WGS sequence"/>
</dbReference>
<evidence type="ECO:0000313" key="3">
    <source>
        <dbReference type="Proteomes" id="UP000554235"/>
    </source>
</evidence>
<dbReference type="AlphaFoldDB" id="A0A8H4PH95"/>
<organism evidence="2 3">
    <name type="scientific">Fusarium albosuccineum</name>
    <dbReference type="NCBI Taxonomy" id="1237068"/>
    <lineage>
        <taxon>Eukaryota</taxon>
        <taxon>Fungi</taxon>
        <taxon>Dikarya</taxon>
        <taxon>Ascomycota</taxon>
        <taxon>Pezizomycotina</taxon>
        <taxon>Sordariomycetes</taxon>
        <taxon>Hypocreomycetidae</taxon>
        <taxon>Hypocreales</taxon>
        <taxon>Nectriaceae</taxon>
        <taxon>Fusarium</taxon>
        <taxon>Fusarium decemcellulare species complex</taxon>
    </lineage>
</organism>
<sequence>MDAFPHGGGLTQKQFHDILVRDFIEQEIIEDKRRIEIAALAALLLRRRNADTESSNSVRISLRDDLRHIQLTKQYETSYEYYDEDEEEDIDEDEEEEEDEEGDEDDIDDEEDSWDDDIFPVQEVTQPKPEPIARKRSMPHDETPRPAPKDQPQAQPMKRQRVDLPGAANKPTVQSTPKPQEKKKADPPATSNGWKPVYTGKTDNAHLPPLLRRTLHGTPMTMIHPAVEKALLAIDCDAAGAEDLANAFIDMGLRFGRVATTAEYDIVLSQLVNDYRDPIRYNGINEYFKHRFFWKKIQRVTGRELPPDPHEEFRKEREKKLEEERAAARRVALAKEKARPALKASFVKEVDEKTKLPLNERVKKWLEDIVTSENKGK</sequence>
<proteinExistence type="predicted"/>
<keyword evidence="3" id="KW-1185">Reference proteome</keyword>
<comment type="caution">
    <text evidence="2">The sequence shown here is derived from an EMBL/GenBank/DDBJ whole genome shotgun (WGS) entry which is preliminary data.</text>
</comment>
<feature type="region of interest" description="Disordered" evidence="1">
    <location>
        <begin position="77"/>
        <end position="201"/>
    </location>
</feature>
<gene>
    <name evidence="2" type="ORF">FALBO_273</name>
</gene>
<accession>A0A8H4PH95</accession>
<feature type="compositionally biased region" description="Acidic residues" evidence="1">
    <location>
        <begin position="81"/>
        <end position="118"/>
    </location>
</feature>